<organism evidence="8 9">
    <name type="scientific">Parascaris univalens</name>
    <name type="common">Nematode worm</name>
    <dbReference type="NCBI Taxonomy" id="6257"/>
    <lineage>
        <taxon>Eukaryota</taxon>
        <taxon>Metazoa</taxon>
        <taxon>Ecdysozoa</taxon>
        <taxon>Nematoda</taxon>
        <taxon>Chromadorea</taxon>
        <taxon>Rhabditida</taxon>
        <taxon>Spirurina</taxon>
        <taxon>Ascaridomorpha</taxon>
        <taxon>Ascaridoidea</taxon>
        <taxon>Ascarididae</taxon>
        <taxon>Parascaris</taxon>
    </lineage>
</organism>
<feature type="domain" description="Cyclin C-terminal" evidence="7">
    <location>
        <begin position="375"/>
        <end position="491"/>
    </location>
</feature>
<feature type="domain" description="Cyclin-like" evidence="6">
    <location>
        <begin position="282"/>
        <end position="366"/>
    </location>
</feature>
<dbReference type="SMART" id="SM00385">
    <property type="entry name" value="CYCLIN"/>
    <property type="match status" value="2"/>
</dbReference>
<dbReference type="Proteomes" id="UP000887569">
    <property type="component" value="Unplaced"/>
</dbReference>
<dbReference type="InterPro" id="IPR013763">
    <property type="entry name" value="Cyclin-like_dom"/>
</dbReference>
<evidence type="ECO:0000256" key="4">
    <source>
        <dbReference type="RuleBase" id="RU000383"/>
    </source>
</evidence>
<evidence type="ECO:0000256" key="5">
    <source>
        <dbReference type="SAM" id="MobiDB-lite"/>
    </source>
</evidence>
<evidence type="ECO:0000313" key="8">
    <source>
        <dbReference type="Proteomes" id="UP000887569"/>
    </source>
</evidence>
<name>A0A915CH24_PARUN</name>
<keyword evidence="2 4" id="KW-0195">Cyclin</keyword>
<dbReference type="FunFam" id="1.10.472.10:FF:000001">
    <property type="entry name" value="G2/mitotic-specific cyclin"/>
    <property type="match status" value="1"/>
</dbReference>
<evidence type="ECO:0000259" key="7">
    <source>
        <dbReference type="SMART" id="SM01332"/>
    </source>
</evidence>
<evidence type="ECO:0000259" key="6">
    <source>
        <dbReference type="SMART" id="SM00385"/>
    </source>
</evidence>
<comment type="similarity">
    <text evidence="4">Belongs to the cyclin family.</text>
</comment>
<dbReference type="InterPro" id="IPR006671">
    <property type="entry name" value="Cyclin_N"/>
</dbReference>
<dbReference type="GO" id="GO:0044772">
    <property type="term" value="P:mitotic cell cycle phase transition"/>
    <property type="evidence" value="ECO:0007669"/>
    <property type="project" value="InterPro"/>
</dbReference>
<evidence type="ECO:0000256" key="1">
    <source>
        <dbReference type="ARBA" id="ARBA00022618"/>
    </source>
</evidence>
<dbReference type="Gene3D" id="1.10.472.10">
    <property type="entry name" value="Cyclin-like"/>
    <property type="match status" value="2"/>
</dbReference>
<dbReference type="InterPro" id="IPR039361">
    <property type="entry name" value="Cyclin"/>
</dbReference>
<dbReference type="GO" id="GO:0016538">
    <property type="term" value="F:cyclin-dependent protein serine/threonine kinase regulator activity"/>
    <property type="evidence" value="ECO:0007669"/>
    <property type="project" value="InterPro"/>
</dbReference>
<dbReference type="Pfam" id="PF00134">
    <property type="entry name" value="Cyclin_N"/>
    <property type="match status" value="1"/>
</dbReference>
<feature type="region of interest" description="Disordered" evidence="5">
    <location>
        <begin position="60"/>
        <end position="79"/>
    </location>
</feature>
<dbReference type="Pfam" id="PF02984">
    <property type="entry name" value="Cyclin_C"/>
    <property type="match status" value="1"/>
</dbReference>
<dbReference type="PIRSF" id="PIRSF001771">
    <property type="entry name" value="Cyclin_A_B_D_E"/>
    <property type="match status" value="1"/>
</dbReference>
<evidence type="ECO:0000256" key="3">
    <source>
        <dbReference type="ARBA" id="ARBA00023306"/>
    </source>
</evidence>
<keyword evidence="8" id="KW-1185">Reference proteome</keyword>
<evidence type="ECO:0000256" key="2">
    <source>
        <dbReference type="ARBA" id="ARBA00023127"/>
    </source>
</evidence>
<dbReference type="SUPFAM" id="SSF47954">
    <property type="entry name" value="Cyclin-like"/>
    <property type="match status" value="2"/>
</dbReference>
<feature type="domain" description="Cyclin-like" evidence="6">
    <location>
        <begin position="382"/>
        <end position="460"/>
    </location>
</feature>
<dbReference type="WBParaSite" id="PgR171_g003_t07">
    <property type="protein sequence ID" value="PgR171_g003_t07"/>
    <property type="gene ID" value="PgR171_g003"/>
</dbReference>
<evidence type="ECO:0000313" key="9">
    <source>
        <dbReference type="WBParaSite" id="PgR171_g003_t07"/>
    </source>
</evidence>
<dbReference type="InterPro" id="IPR004367">
    <property type="entry name" value="Cyclin_C-dom"/>
</dbReference>
<proteinExistence type="inferred from homology"/>
<reference evidence="9" key="1">
    <citation type="submission" date="2022-11" db="UniProtKB">
        <authorList>
            <consortium name="WormBaseParasite"/>
        </authorList>
    </citation>
    <scope>IDENTIFICATION</scope>
</reference>
<dbReference type="GO" id="GO:0051301">
    <property type="term" value="P:cell division"/>
    <property type="evidence" value="ECO:0007669"/>
    <property type="project" value="UniProtKB-KW"/>
</dbReference>
<dbReference type="InterPro" id="IPR036915">
    <property type="entry name" value="Cyclin-like_sf"/>
</dbReference>
<keyword evidence="1" id="KW-0132">Cell division</keyword>
<protein>
    <submittedName>
        <fullName evidence="9">Cyclin A</fullName>
    </submittedName>
</protein>
<dbReference type="SMART" id="SM01332">
    <property type="entry name" value="Cyclin_C"/>
    <property type="match status" value="1"/>
</dbReference>
<sequence length="498" mass="55346">RQYLNGTEWGGTLEAYRSFSFISGVFASNTKQSVLIGWKVCVYERMASNRTMNRAAVLAERSVTKKQQQSSSSPSCRNLSANKGMVEVENKSRKISTALSQVIVPNQIPLPVASRVVKATFSVYCDDDEQTRDAHGSHHLTATRTPTRQPLADITLKTDFSQFNEGNAANAGPASEVANASVGGPNMVDVLTVSTSSATVNLTASEDSFCGSANDENSSEYYTAPMTTSGKEHDYEQVMCSPVYMDDIYTYMRKRELRLRPRPHYMSKQSDINAEMRHILIDWLADVIVEYDLQLETLHLTVSLIDRTLSVVDCPRLKLQLIGAAAVMVAAKYEEIYPPPLKEYVYITDDTYSASQVLRMERVILSAINFDVSAPTSNWFGSRLMRIAHSQKRTVNAMNYLLELALLDHTYLKYRASVVAAAAFCLANILTGPTPWPAAIEKDTGITVADMMEVLAHLLRSFHNAPHMTHKAVYDKYCEEKYDAVARLVAPESLPSVS</sequence>
<dbReference type="InterPro" id="IPR046965">
    <property type="entry name" value="Cyclin_A/B-like"/>
</dbReference>
<dbReference type="AlphaFoldDB" id="A0A915CH24"/>
<keyword evidence="3" id="KW-0131">Cell cycle</keyword>
<accession>A0A915CH24</accession>
<dbReference type="PANTHER" id="PTHR10177">
    <property type="entry name" value="CYCLINS"/>
    <property type="match status" value="1"/>
</dbReference>